<proteinExistence type="predicted"/>
<evidence type="ECO:0000313" key="2">
    <source>
        <dbReference type="EMBL" id="KZV24936.1"/>
    </source>
</evidence>
<evidence type="ECO:0000313" key="3">
    <source>
        <dbReference type="Proteomes" id="UP000250235"/>
    </source>
</evidence>
<organism evidence="2 3">
    <name type="scientific">Dorcoceras hygrometricum</name>
    <dbReference type="NCBI Taxonomy" id="472368"/>
    <lineage>
        <taxon>Eukaryota</taxon>
        <taxon>Viridiplantae</taxon>
        <taxon>Streptophyta</taxon>
        <taxon>Embryophyta</taxon>
        <taxon>Tracheophyta</taxon>
        <taxon>Spermatophyta</taxon>
        <taxon>Magnoliopsida</taxon>
        <taxon>eudicotyledons</taxon>
        <taxon>Gunneridae</taxon>
        <taxon>Pentapetalae</taxon>
        <taxon>asterids</taxon>
        <taxon>lamiids</taxon>
        <taxon>Lamiales</taxon>
        <taxon>Gesneriaceae</taxon>
        <taxon>Didymocarpoideae</taxon>
        <taxon>Trichosporeae</taxon>
        <taxon>Loxocarpinae</taxon>
        <taxon>Dorcoceras</taxon>
    </lineage>
</organism>
<protein>
    <submittedName>
        <fullName evidence="2">Uncharacterized protein</fullName>
    </submittedName>
</protein>
<keyword evidence="3" id="KW-1185">Reference proteome</keyword>
<sequence length="157" mass="17248">MILYSFGDDTLLFGNTNHAICHAPKPELSRLLGRFTRGLTPRSGRLLEEESPPPRIQPSYAFPYLNDKIVENRGEYLAQDTPQFRRIFVEICSSPPRSPSINISILPDLSIGGASPDTLPTPSDLLSMAGHPEEPPSNPSKSRRPTSRALEVVIALG</sequence>
<accession>A0A2Z7AU74</accession>
<evidence type="ECO:0000256" key="1">
    <source>
        <dbReference type="SAM" id="MobiDB-lite"/>
    </source>
</evidence>
<gene>
    <name evidence="2" type="ORF">F511_28704</name>
</gene>
<dbReference type="AlphaFoldDB" id="A0A2Z7AU74"/>
<dbReference type="Proteomes" id="UP000250235">
    <property type="component" value="Unassembled WGS sequence"/>
</dbReference>
<reference evidence="2 3" key="1">
    <citation type="journal article" date="2015" name="Proc. Natl. Acad. Sci. U.S.A.">
        <title>The resurrection genome of Boea hygrometrica: A blueprint for survival of dehydration.</title>
        <authorList>
            <person name="Xiao L."/>
            <person name="Yang G."/>
            <person name="Zhang L."/>
            <person name="Yang X."/>
            <person name="Zhao S."/>
            <person name="Ji Z."/>
            <person name="Zhou Q."/>
            <person name="Hu M."/>
            <person name="Wang Y."/>
            <person name="Chen M."/>
            <person name="Xu Y."/>
            <person name="Jin H."/>
            <person name="Xiao X."/>
            <person name="Hu G."/>
            <person name="Bao F."/>
            <person name="Hu Y."/>
            <person name="Wan P."/>
            <person name="Li L."/>
            <person name="Deng X."/>
            <person name="Kuang T."/>
            <person name="Xiang C."/>
            <person name="Zhu J.K."/>
            <person name="Oliver M.J."/>
            <person name="He Y."/>
        </authorList>
    </citation>
    <scope>NUCLEOTIDE SEQUENCE [LARGE SCALE GENOMIC DNA]</scope>
    <source>
        <strain evidence="3">cv. XS01</strain>
    </source>
</reference>
<feature type="region of interest" description="Disordered" evidence="1">
    <location>
        <begin position="114"/>
        <end position="148"/>
    </location>
</feature>
<name>A0A2Z7AU74_9LAMI</name>
<dbReference type="EMBL" id="KV012491">
    <property type="protein sequence ID" value="KZV24936.1"/>
    <property type="molecule type" value="Genomic_DNA"/>
</dbReference>